<organism evidence="2 3">
    <name type="scientific">Candolleomyces eurysporus</name>
    <dbReference type="NCBI Taxonomy" id="2828524"/>
    <lineage>
        <taxon>Eukaryota</taxon>
        <taxon>Fungi</taxon>
        <taxon>Dikarya</taxon>
        <taxon>Basidiomycota</taxon>
        <taxon>Agaricomycotina</taxon>
        <taxon>Agaricomycetes</taxon>
        <taxon>Agaricomycetidae</taxon>
        <taxon>Agaricales</taxon>
        <taxon>Agaricineae</taxon>
        <taxon>Psathyrellaceae</taxon>
        <taxon>Candolleomyces</taxon>
    </lineage>
</organism>
<evidence type="ECO:0000313" key="3">
    <source>
        <dbReference type="Proteomes" id="UP001140091"/>
    </source>
</evidence>
<accession>A0A9W8JAF8</accession>
<dbReference type="AlphaFoldDB" id="A0A9W8JAF8"/>
<dbReference type="InterPro" id="IPR024983">
    <property type="entry name" value="CHAT_dom"/>
</dbReference>
<evidence type="ECO:0000259" key="1">
    <source>
        <dbReference type="Pfam" id="PF12770"/>
    </source>
</evidence>
<dbReference type="PANTHER" id="PTHR19959">
    <property type="entry name" value="KINESIN LIGHT CHAIN"/>
    <property type="match status" value="1"/>
</dbReference>
<dbReference type="Proteomes" id="UP001140091">
    <property type="component" value="Unassembled WGS sequence"/>
</dbReference>
<proteinExistence type="predicted"/>
<dbReference type="InterPro" id="IPR011990">
    <property type="entry name" value="TPR-like_helical_dom_sf"/>
</dbReference>
<dbReference type="EMBL" id="JANBPK010000811">
    <property type="protein sequence ID" value="KAJ2931097.1"/>
    <property type="molecule type" value="Genomic_DNA"/>
</dbReference>
<dbReference type="SUPFAM" id="SSF48452">
    <property type="entry name" value="TPR-like"/>
    <property type="match status" value="1"/>
</dbReference>
<sequence length="1159" mass="129074">MDYSLQQLFTSLPRGQALELLPSAVDNGGSKAEREIFIAKLFISRYKHTGQIVDLDDTISAVKRAVALFTEDEDGDPVDIAVQLTNLGKFYKLRFERTNQLEDLNDSISNQQTSVGITPDEYPQLPYWMDNLATSLAERFDLTKNMSDIDDAIQTFRTALEERGLHQGHRHIPHLLYNLSIALLRRSEAGCGSSSLADLDNAISNRSQALSLFRLQQGHTTEELSTWINATATLIVQRFERTNSLVDLEESIRLQQESIDLLQGKLHRRVPLMLSNLAASFYHKFQFTGRTKCLEEAIEAEQKALSLSYRQDQTPPQMNYSRRLGYERLALWNFRLSERTGRLADIDEALSFQKKLLEMTPPKEYGARSELLGNLGLLLHTRFLRSGKIEDINEAIRTLQAAKAVYQHRPLGFESSNGPIGLYNNLGNSLARRFERTGNLVDLDEAISNQKSAVDLVPDSNQTLKSSSHNNLGISLTFRFERTGAISDIEDAITSLRNAVALSVPLPETDKYTSKPNDILVTVTRMNNLSIALLRRFERGSALEDIQEAILHQQKVVQFTPHGHPDLPARLNNLGRFLYARFNRMDDASDLTTAISCQLKAVDLLPNDHPDLPAWLNNLGGSFLTRMNKTSNSSASDIDRATTAFQRAIELTPADHASRPMLFHNLGNAFSMHFKATDVLQYAEEAISTLETAISLTADDDAHLPSYLKSMADDEIHQHVKVSKDYNEAIEEARRIPGFEAFNLPFASSSIEELSQNLPEEGRVVLINVNQHRCDALVLMAGCQEPGDLIHVPLSFSLEMVERLHGKLTDELTVLASRDGLQELEGSLDGTETERSMAPRSRRTWEKNPIGYILGELWQHVVKPILDAVAITRSESPTTRIWWCPTGPLAFLPIHAAGKYMGGRDPAKITSIFDYAISSYTPTVSALTNAFKRRKLVAESVATTHTQTTPTLLLVNQSNAPGLTPIPGTTQETRAIARLSLRAGFETFSLDGAQATIDSVIAKINDFSSIHLACHAFQNTVEPLRSGFALHDGRLELSKLIQTRHSRNDGSSIAFLSACQTSTGDVRLSDEAVHLAAGMIAAGYTEVVGTMWSIQDRYAPKVAEDFYKYLFAGSEREGGPYGGRGAYSLFQSLNQLRRTLKPDSPISYLAWVPYVHFGI</sequence>
<keyword evidence="3" id="KW-1185">Reference proteome</keyword>
<dbReference type="Pfam" id="PF12770">
    <property type="entry name" value="CHAT"/>
    <property type="match status" value="1"/>
</dbReference>
<dbReference type="OrthoDB" id="9991317at2759"/>
<gene>
    <name evidence="2" type="ORF">H1R20_g5979</name>
</gene>
<dbReference type="Gene3D" id="1.25.40.10">
    <property type="entry name" value="Tetratricopeptide repeat domain"/>
    <property type="match status" value="3"/>
</dbReference>
<protein>
    <recommendedName>
        <fullName evidence="1">CHAT domain-containing protein</fullName>
    </recommendedName>
</protein>
<dbReference type="PANTHER" id="PTHR19959:SF119">
    <property type="entry name" value="FUNGAL LIPASE-LIKE DOMAIN-CONTAINING PROTEIN"/>
    <property type="match status" value="1"/>
</dbReference>
<evidence type="ECO:0000313" key="2">
    <source>
        <dbReference type="EMBL" id="KAJ2931097.1"/>
    </source>
</evidence>
<name>A0A9W8JAF8_9AGAR</name>
<reference evidence="2" key="1">
    <citation type="submission" date="2022-06" db="EMBL/GenBank/DDBJ databases">
        <title>Genome Sequence of Candolleomyces eurysporus.</title>
        <authorList>
            <person name="Buettner E."/>
        </authorList>
    </citation>
    <scope>NUCLEOTIDE SEQUENCE</scope>
    <source>
        <strain evidence="2">VTCC 930004</strain>
    </source>
</reference>
<comment type="caution">
    <text evidence="2">The sequence shown here is derived from an EMBL/GenBank/DDBJ whole genome shotgun (WGS) entry which is preliminary data.</text>
</comment>
<feature type="domain" description="CHAT" evidence="1">
    <location>
        <begin position="854"/>
        <end position="1115"/>
    </location>
</feature>
<feature type="non-terminal residue" evidence="2">
    <location>
        <position position="1"/>
    </location>
</feature>